<dbReference type="InterPro" id="IPR023210">
    <property type="entry name" value="NADP_OxRdtase_dom"/>
</dbReference>
<evidence type="ECO:0000256" key="1">
    <source>
        <dbReference type="ARBA" id="ARBA00007905"/>
    </source>
</evidence>
<dbReference type="PROSITE" id="PS00063">
    <property type="entry name" value="ALDOKETO_REDUCTASE_3"/>
    <property type="match status" value="1"/>
</dbReference>
<feature type="binding site" evidence="4">
    <location>
        <position position="125"/>
    </location>
    <ligand>
        <name>substrate</name>
    </ligand>
</feature>
<reference evidence="7" key="1">
    <citation type="submission" date="2007-06" db="EMBL/GenBank/DDBJ databases">
        <title>Full length cDNA sequences from Sitka Spruce (Picea sitchensis).</title>
        <authorList>
            <person name="Ralph S.G."/>
            <person name="Chun H.E."/>
            <person name="Liao N."/>
            <person name="Ali J."/>
            <person name="Reid K."/>
            <person name="Kolosova N."/>
            <person name="Cooper N."/>
            <person name="Cullis C."/>
            <person name="Jancsik S."/>
            <person name="Moore R."/>
            <person name="Mayo M."/>
            <person name="Wagner S."/>
            <person name="Holt R.A."/>
            <person name="Jones S.J.M."/>
            <person name="Marra M.A."/>
            <person name="Ritland C.E."/>
            <person name="Ritland K."/>
            <person name="Bohlmann J."/>
        </authorList>
    </citation>
    <scope>NUCLEOTIDE SEQUENCE</scope>
    <source>
        <tissue evidence="7">Bark</tissue>
    </source>
</reference>
<feature type="site" description="Lowers pKa of active site Tyr" evidence="5">
    <location>
        <position position="94"/>
    </location>
</feature>
<sequence>MLVQIFQESAKMGSAVRVAELNAGPKIPLVGLGTSSINQNPEEIKTAVATALEVGYRHFDTATLYSSECALGDALKEACLKGLVAREEVFVTTKLWCEDLDDPVSALRTSLENLQLEYVDLYLIHWPLRVRKGFSFPIFKEEDFLPLDLESTWQGMEQCVHLGLTKAIGVSNFSCKKIGDLLSHAKISPAVNQVEMHPLWQQKKLRDYCSKVNIHVSAWSPLGGPPNAHGSNDVMDNPDIKEIAEKHGKTTAQVILRWGLEQGVSVLPKSYNKGRITQNFQVFDWSLTAEDHSKISRLEQKKTITGHEAVNSTTSPYKSVEELWDGEI</sequence>
<protein>
    <recommendedName>
        <fullName evidence="6">NADP-dependent oxidoreductase domain-containing protein</fullName>
    </recommendedName>
</protein>
<dbReference type="InterPro" id="IPR020471">
    <property type="entry name" value="AKR"/>
</dbReference>
<dbReference type="AlphaFoldDB" id="B8LR60"/>
<evidence type="ECO:0000259" key="6">
    <source>
        <dbReference type="Pfam" id="PF00248"/>
    </source>
</evidence>
<evidence type="ECO:0000313" key="7">
    <source>
        <dbReference type="EMBL" id="ABR18140.1"/>
    </source>
</evidence>
<dbReference type="PANTHER" id="PTHR11732">
    <property type="entry name" value="ALDO/KETO REDUCTASE"/>
    <property type="match status" value="1"/>
</dbReference>
<organism evidence="7">
    <name type="scientific">Picea sitchensis</name>
    <name type="common">Sitka spruce</name>
    <name type="synonym">Pinus sitchensis</name>
    <dbReference type="NCBI Taxonomy" id="3332"/>
    <lineage>
        <taxon>Eukaryota</taxon>
        <taxon>Viridiplantae</taxon>
        <taxon>Streptophyta</taxon>
        <taxon>Embryophyta</taxon>
        <taxon>Tracheophyta</taxon>
        <taxon>Spermatophyta</taxon>
        <taxon>Pinopsida</taxon>
        <taxon>Pinidae</taxon>
        <taxon>Conifers I</taxon>
        <taxon>Pinales</taxon>
        <taxon>Pinaceae</taxon>
        <taxon>Picea</taxon>
    </lineage>
</organism>
<comment type="similarity">
    <text evidence="1">Belongs to the aldo/keto reductase family.</text>
</comment>
<dbReference type="FunFam" id="3.20.20.100:FF:000013">
    <property type="entry name" value="NADPH-dependent codeinone reductase 1-1"/>
    <property type="match status" value="1"/>
</dbReference>
<dbReference type="Pfam" id="PF00248">
    <property type="entry name" value="Aldo_ket_red"/>
    <property type="match status" value="1"/>
</dbReference>
<feature type="active site" description="Proton donor" evidence="3">
    <location>
        <position position="65"/>
    </location>
</feature>
<evidence type="ECO:0000256" key="3">
    <source>
        <dbReference type="PIRSR" id="PIRSR000097-1"/>
    </source>
</evidence>
<dbReference type="PROSITE" id="PS00062">
    <property type="entry name" value="ALDOKETO_REDUCTASE_2"/>
    <property type="match status" value="1"/>
</dbReference>
<dbReference type="PIRSF" id="PIRSF000097">
    <property type="entry name" value="AKR"/>
    <property type="match status" value="1"/>
</dbReference>
<dbReference type="GO" id="GO:0016616">
    <property type="term" value="F:oxidoreductase activity, acting on the CH-OH group of donors, NAD or NADP as acceptor"/>
    <property type="evidence" value="ECO:0007669"/>
    <property type="project" value="InterPro"/>
</dbReference>
<evidence type="ECO:0000256" key="4">
    <source>
        <dbReference type="PIRSR" id="PIRSR000097-2"/>
    </source>
</evidence>
<dbReference type="OMA" id="DTWMAME"/>
<feature type="domain" description="NADP-dependent oxidoreductase" evidence="6">
    <location>
        <begin position="30"/>
        <end position="298"/>
    </location>
</feature>
<name>B8LR60_PICSI</name>
<accession>B8LR60</accession>
<proteinExistence type="evidence at transcript level"/>
<dbReference type="SUPFAM" id="SSF51430">
    <property type="entry name" value="NAD(P)-linked oxidoreductase"/>
    <property type="match status" value="1"/>
</dbReference>
<dbReference type="Gene3D" id="3.20.20.100">
    <property type="entry name" value="NADP-dependent oxidoreductase domain"/>
    <property type="match status" value="1"/>
</dbReference>
<dbReference type="InterPro" id="IPR018170">
    <property type="entry name" value="Aldo/ket_reductase_CS"/>
</dbReference>
<dbReference type="EMBL" id="EF678381">
    <property type="protein sequence ID" value="ABR18140.1"/>
    <property type="molecule type" value="mRNA"/>
</dbReference>
<evidence type="ECO:0000256" key="5">
    <source>
        <dbReference type="PIRSR" id="PIRSR000097-3"/>
    </source>
</evidence>
<keyword evidence="2" id="KW-0521">NADP</keyword>
<dbReference type="InterPro" id="IPR036812">
    <property type="entry name" value="NAD(P)_OxRdtase_dom_sf"/>
</dbReference>
<dbReference type="PRINTS" id="PR00069">
    <property type="entry name" value="ALDKETRDTASE"/>
</dbReference>
<evidence type="ECO:0000256" key="2">
    <source>
        <dbReference type="ARBA" id="ARBA00022857"/>
    </source>
</evidence>
<dbReference type="PROSITE" id="PS00798">
    <property type="entry name" value="ALDOKETO_REDUCTASE_1"/>
    <property type="match status" value="1"/>
</dbReference>
<dbReference type="InterPro" id="IPR044497">
    <property type="entry name" value="AKR4A/B"/>
</dbReference>
<dbReference type="CDD" id="cd19124">
    <property type="entry name" value="AKR_AKR4A_4B"/>
    <property type="match status" value="1"/>
</dbReference>